<dbReference type="InterPro" id="IPR029063">
    <property type="entry name" value="SAM-dependent_MTases_sf"/>
</dbReference>
<evidence type="ECO:0000313" key="2">
    <source>
        <dbReference type="EMBL" id="MCR9014396.1"/>
    </source>
</evidence>
<gene>
    <name evidence="2" type="ORF">NU887_05075</name>
</gene>
<evidence type="ECO:0008006" key="4">
    <source>
        <dbReference type="Google" id="ProtNLM"/>
    </source>
</evidence>
<keyword evidence="3" id="KW-1185">Reference proteome</keyword>
<protein>
    <recommendedName>
        <fullName evidence="4">Class I SAM-dependent methyltransferase</fullName>
    </recommendedName>
</protein>
<evidence type="ECO:0000313" key="3">
    <source>
        <dbReference type="Proteomes" id="UP001142175"/>
    </source>
</evidence>
<name>A0A9X2P2H8_9BACT</name>
<accession>A0A9X2P2H8</accession>
<dbReference type="EMBL" id="JANSUY010000002">
    <property type="protein sequence ID" value="MCR9014396.1"/>
    <property type="molecule type" value="Genomic_DNA"/>
</dbReference>
<feature type="transmembrane region" description="Helical" evidence="1">
    <location>
        <begin position="194"/>
        <end position="212"/>
    </location>
</feature>
<evidence type="ECO:0000256" key="1">
    <source>
        <dbReference type="SAM" id="Phobius"/>
    </source>
</evidence>
<reference evidence="2" key="1">
    <citation type="submission" date="2022-08" db="EMBL/GenBank/DDBJ databases">
        <authorList>
            <person name="Zhang D."/>
        </authorList>
    </citation>
    <scope>NUCLEOTIDE SEQUENCE</scope>
    <source>
        <strain evidence="2">XJ19-11</strain>
    </source>
</reference>
<dbReference type="SUPFAM" id="SSF53335">
    <property type="entry name" value="S-adenosyl-L-methionine-dependent methyltransferases"/>
    <property type="match status" value="1"/>
</dbReference>
<proteinExistence type="predicted"/>
<organism evidence="2 3">
    <name type="scientific">Aquiflexum gelatinilyticum</name>
    <dbReference type="NCBI Taxonomy" id="2961943"/>
    <lineage>
        <taxon>Bacteria</taxon>
        <taxon>Pseudomonadati</taxon>
        <taxon>Bacteroidota</taxon>
        <taxon>Cytophagia</taxon>
        <taxon>Cytophagales</taxon>
        <taxon>Cyclobacteriaceae</taxon>
        <taxon>Aquiflexum</taxon>
    </lineage>
</organism>
<feature type="transmembrane region" description="Helical" evidence="1">
    <location>
        <begin position="168"/>
        <end position="188"/>
    </location>
</feature>
<dbReference type="Gene3D" id="3.40.50.150">
    <property type="entry name" value="Vaccinia Virus protein VP39"/>
    <property type="match status" value="1"/>
</dbReference>
<dbReference type="AlphaFoldDB" id="A0A9X2P2H8"/>
<sequence length="262" mass="29851">MKRIHLFEFEDMPWFPDWIRVLMTRYIMTFHKILGTAGLLEKLVEKGLQKSEALLILDLCSGSGGPMLDVAENLRTSGRFPDLKLMLSDLYPNHEAAKSINQKNDASVAYLTDPLDATQVRKGLVGLRTMVSSMHHMKPELARKILKNAKEANQPILIFEISDNSVPIFLWWLAMPFAFIMTFIFTPLVRPMSWQQLVFTYLIPILPLFIAWDGAVSNARTYTLEDMEDLIQGLSDKSYSWEMGELKGKGGNKLYLLGSPLH</sequence>
<keyword evidence="1" id="KW-0472">Membrane</keyword>
<dbReference type="RefSeq" id="WP_258422276.1">
    <property type="nucleotide sequence ID" value="NZ_JANSUY010000002.1"/>
</dbReference>
<dbReference type="Proteomes" id="UP001142175">
    <property type="component" value="Unassembled WGS sequence"/>
</dbReference>
<keyword evidence="1" id="KW-1133">Transmembrane helix</keyword>
<comment type="caution">
    <text evidence="2">The sequence shown here is derived from an EMBL/GenBank/DDBJ whole genome shotgun (WGS) entry which is preliminary data.</text>
</comment>
<keyword evidence="1" id="KW-0812">Transmembrane</keyword>